<protein>
    <submittedName>
        <fullName evidence="1">Uncharacterized protein</fullName>
    </submittedName>
</protein>
<comment type="caution">
    <text evidence="1">The sequence shown here is derived from an EMBL/GenBank/DDBJ whole genome shotgun (WGS) entry which is preliminary data.</text>
</comment>
<reference evidence="1" key="1">
    <citation type="journal article" date="2020" name="mSystems">
        <title>Genome- and Community-Level Interaction Insights into Carbon Utilization and Element Cycling Functions of Hydrothermarchaeota in Hydrothermal Sediment.</title>
        <authorList>
            <person name="Zhou Z."/>
            <person name="Liu Y."/>
            <person name="Xu W."/>
            <person name="Pan J."/>
            <person name="Luo Z.H."/>
            <person name="Li M."/>
        </authorList>
    </citation>
    <scope>NUCLEOTIDE SEQUENCE [LARGE SCALE GENOMIC DNA]</scope>
    <source>
        <strain evidence="1">SpSt-642</strain>
    </source>
</reference>
<accession>A0A7C4H8W0</accession>
<proteinExistence type="predicted"/>
<gene>
    <name evidence="1" type="ORF">ENU14_02515</name>
</gene>
<evidence type="ECO:0000313" key="1">
    <source>
        <dbReference type="EMBL" id="HGM58445.1"/>
    </source>
</evidence>
<name>A0A7C4H8W0_STAMA</name>
<organism evidence="1">
    <name type="scientific">Staphylothermus marinus</name>
    <dbReference type="NCBI Taxonomy" id="2280"/>
    <lineage>
        <taxon>Archaea</taxon>
        <taxon>Thermoproteota</taxon>
        <taxon>Thermoprotei</taxon>
        <taxon>Desulfurococcales</taxon>
        <taxon>Desulfurococcaceae</taxon>
        <taxon>Staphylothermus</taxon>
    </lineage>
</organism>
<sequence>MKLRKIEVKGFLKDDLEYLKRECYHLPIIKCIDTLYLYAQANIINDEISSKEEEGIAVYEDEDYYCRFLKKPWGWEYECYEKIRE</sequence>
<dbReference type="AlphaFoldDB" id="A0A7C4H8W0"/>
<dbReference type="EMBL" id="DTBJ01000018">
    <property type="protein sequence ID" value="HGM58445.1"/>
    <property type="molecule type" value="Genomic_DNA"/>
</dbReference>